<proteinExistence type="inferred from homology"/>
<evidence type="ECO:0000256" key="1">
    <source>
        <dbReference type="ARBA" id="ARBA00007274"/>
    </source>
</evidence>
<dbReference type="InterPro" id="IPR018357">
    <property type="entry name" value="Hexapep_transf_CS"/>
</dbReference>
<dbReference type="AlphaFoldDB" id="A0AA41W3Y4"/>
<comment type="caution">
    <text evidence="5">The sequence shown here is derived from an EMBL/GenBank/DDBJ whole genome shotgun (WGS) entry which is preliminary data.</text>
</comment>
<dbReference type="PROSITE" id="PS00101">
    <property type="entry name" value="HEXAPEP_TRANSFERASES"/>
    <property type="match status" value="1"/>
</dbReference>
<sequence length="211" mass="23193">MSQSHTFTPTADDYIEQHKQRLNYMPWLFYTLKPKQLVWAQPWQDTIQTRLQALETVTIAERCFVAESARIFAEPGRQISIDERCAIAADCFIHGPIKMGREVSINHGCSLDGGRAGIRIGDRTRIANSVKIYAFNHGISLDTPVWEQPVSSQGICIGQDVWIGASVCITDGVNIGDHAVVGMGAVVTRNVPDYAIVGGNPAQVIGSRLDK</sequence>
<evidence type="ECO:0000313" key="5">
    <source>
        <dbReference type="EMBL" id="MCM2678133.1"/>
    </source>
</evidence>
<organism evidence="5 6">
    <name type="scientific">Echinimonas agarilytica</name>
    <dbReference type="NCBI Taxonomy" id="1215918"/>
    <lineage>
        <taxon>Bacteria</taxon>
        <taxon>Pseudomonadati</taxon>
        <taxon>Pseudomonadota</taxon>
        <taxon>Gammaproteobacteria</taxon>
        <taxon>Alteromonadales</taxon>
        <taxon>Echinimonadaceae</taxon>
        <taxon>Echinimonas</taxon>
    </lineage>
</organism>
<dbReference type="GO" id="GO:0008374">
    <property type="term" value="F:O-acyltransferase activity"/>
    <property type="evidence" value="ECO:0007669"/>
    <property type="project" value="TreeGrafter"/>
</dbReference>
<name>A0AA41W3Y4_9GAMM</name>
<dbReference type="GO" id="GO:0005829">
    <property type="term" value="C:cytosol"/>
    <property type="evidence" value="ECO:0007669"/>
    <property type="project" value="TreeGrafter"/>
</dbReference>
<gene>
    <name evidence="5" type="ORF">NAF29_00410</name>
</gene>
<dbReference type="InterPro" id="IPR001451">
    <property type="entry name" value="Hexapep"/>
</dbReference>
<dbReference type="SUPFAM" id="SSF51161">
    <property type="entry name" value="Trimeric LpxA-like enzymes"/>
    <property type="match status" value="1"/>
</dbReference>
<dbReference type="CDD" id="cd04647">
    <property type="entry name" value="LbH_MAT_like"/>
    <property type="match status" value="1"/>
</dbReference>
<dbReference type="PANTHER" id="PTHR23416:SF23">
    <property type="entry name" value="ACETYLTRANSFERASE C18B11.09C-RELATED"/>
    <property type="match status" value="1"/>
</dbReference>
<evidence type="ECO:0000313" key="6">
    <source>
        <dbReference type="Proteomes" id="UP001165393"/>
    </source>
</evidence>
<dbReference type="Proteomes" id="UP001165393">
    <property type="component" value="Unassembled WGS sequence"/>
</dbReference>
<keyword evidence="3" id="KW-0677">Repeat</keyword>
<dbReference type="Gene3D" id="2.160.10.10">
    <property type="entry name" value="Hexapeptide repeat proteins"/>
    <property type="match status" value="1"/>
</dbReference>
<keyword evidence="6" id="KW-1185">Reference proteome</keyword>
<evidence type="ECO:0000256" key="2">
    <source>
        <dbReference type="ARBA" id="ARBA00022679"/>
    </source>
</evidence>
<dbReference type="Pfam" id="PF14602">
    <property type="entry name" value="Hexapep_2"/>
    <property type="match status" value="1"/>
</dbReference>
<accession>A0AA41W3Y4</accession>
<reference evidence="5 6" key="1">
    <citation type="journal article" date="2013" name="Antonie Van Leeuwenhoek">
        <title>Echinimonas agarilytica gen. nov., sp. nov., a new gammaproteobacterium isolated from the sea urchin Strongylocentrotus intermedius.</title>
        <authorList>
            <person name="Nedashkovskaya O.I."/>
            <person name="Stenkova A.M."/>
            <person name="Zhukova N.V."/>
            <person name="Van Trappen S."/>
            <person name="Lee J.S."/>
            <person name="Kim S.B."/>
        </authorList>
    </citation>
    <scope>NUCLEOTIDE SEQUENCE [LARGE SCALE GENOMIC DNA]</scope>
    <source>
        <strain evidence="5 6">KMM 6351</strain>
    </source>
</reference>
<protein>
    <submittedName>
        <fullName evidence="5">Acyltransferase</fullName>
    </submittedName>
</protein>
<evidence type="ECO:0000256" key="3">
    <source>
        <dbReference type="ARBA" id="ARBA00022737"/>
    </source>
</evidence>
<keyword evidence="4 5" id="KW-0012">Acyltransferase</keyword>
<evidence type="ECO:0000256" key="4">
    <source>
        <dbReference type="ARBA" id="ARBA00023315"/>
    </source>
</evidence>
<dbReference type="InterPro" id="IPR051159">
    <property type="entry name" value="Hexapeptide_acetyltransf"/>
</dbReference>
<comment type="similarity">
    <text evidence="1">Belongs to the transferase hexapeptide repeat family.</text>
</comment>
<dbReference type="PANTHER" id="PTHR23416">
    <property type="entry name" value="SIALIC ACID SYNTHASE-RELATED"/>
    <property type="match status" value="1"/>
</dbReference>
<dbReference type="InterPro" id="IPR011004">
    <property type="entry name" value="Trimer_LpxA-like_sf"/>
</dbReference>
<keyword evidence="2" id="KW-0808">Transferase</keyword>
<dbReference type="EMBL" id="JAMQGP010000001">
    <property type="protein sequence ID" value="MCM2678133.1"/>
    <property type="molecule type" value="Genomic_DNA"/>
</dbReference>
<dbReference type="RefSeq" id="WP_251259450.1">
    <property type="nucleotide sequence ID" value="NZ_JAMQGP010000001.1"/>
</dbReference>